<dbReference type="Proteomes" id="UP000806077">
    <property type="component" value="Unassembled WGS sequence"/>
</dbReference>
<comment type="caution">
    <text evidence="1">The sequence shown here is derived from an EMBL/GenBank/DDBJ whole genome shotgun (WGS) entry which is preliminary data.</text>
</comment>
<dbReference type="EMBL" id="WXXV01000049">
    <property type="protein sequence ID" value="MBE7696286.1"/>
    <property type="molecule type" value="Genomic_DNA"/>
</dbReference>
<sequence length="434" mass="50101">MKIIKLKATASFPGAESKSATLTLLPNFELKIKPIREQNTIVPLGISNFNGDTESQFIEFEIEILEHGIDEFSVEVLLDDKVIYTVYSEKQTLDEVIIIAKGTNTKKENIEEEAPMNYPIGKYSFKWDGFDSNGIYDSSLFTNGKLKARLKGKIESVEKTVDSDEFYFECKEVNWVDTKIDKNSKRIDVTLRINLKDGGEKGTEKDCYETGSGSYAPITKHCPWDKIPEKDIDPKDPILKKRNKNNNFDALKQLALNGIEKYWERNSKNIGKGVYINKELYEVYLSCKQDEQGMVAPEIIYFTNSENGTFNRSHNWFASRKLYYKEGYLKNKKWDYRIPSDAVQYFKETAAHEIGHQLLVELKGKYHSYTHKGTSHPSVIIQDPVKGTKYPTGSKEIDLMKYADDFYPYDYYKRVILSEKDLLGLLWLTKLELN</sequence>
<proteinExistence type="predicted"/>
<gene>
    <name evidence="1" type="ORF">F7645_12770</name>
</gene>
<dbReference type="AlphaFoldDB" id="A0AAP1RHA1"/>
<name>A0AAP1RHA1_9FLAO</name>
<dbReference type="RefSeq" id="WP_101955419.1">
    <property type="nucleotide sequence ID" value="NZ_JAJHTL010000055.1"/>
</dbReference>
<evidence type="ECO:0000313" key="1">
    <source>
        <dbReference type="EMBL" id="MBE7696286.1"/>
    </source>
</evidence>
<protein>
    <submittedName>
        <fullName evidence="1">Uncharacterized protein</fullName>
    </submittedName>
</protein>
<accession>A0AAP1RHA1</accession>
<organism evidence="1 2">
    <name type="scientific">Tenacibaculum finnmarkense genomovar finnmarkense</name>
    <dbReference type="NCBI Taxonomy" id="1458503"/>
    <lineage>
        <taxon>Bacteria</taxon>
        <taxon>Pseudomonadati</taxon>
        <taxon>Bacteroidota</taxon>
        <taxon>Flavobacteriia</taxon>
        <taxon>Flavobacteriales</taxon>
        <taxon>Flavobacteriaceae</taxon>
        <taxon>Tenacibaculum</taxon>
        <taxon>Tenacibaculum finnmarkense</taxon>
    </lineage>
</organism>
<keyword evidence="2" id="KW-1185">Reference proteome</keyword>
<evidence type="ECO:0000313" key="2">
    <source>
        <dbReference type="Proteomes" id="UP000806077"/>
    </source>
</evidence>
<reference evidence="1 2" key="1">
    <citation type="journal article" date="2020" name="Int. J. Syst. Evol. Microbiol.">
        <title>Tenacibaculum piscium sp. nov., isolated from skin ulcers of sea-farmed fish, and description of Tenacibaculum finnmarkense sp. nov. with subdivision into genomovars finnmarkense and ulcerans.</title>
        <authorList>
            <person name="Olsen A.B."/>
            <person name="Spilsberg B."/>
            <person name="Nilsen H.K."/>
            <person name="Lagesen K."/>
            <person name="Gulla S."/>
            <person name="Avendano-Herrera R."/>
            <person name="Irgang R."/>
            <person name="Duchaud E."/>
            <person name="Colquhoun D.J."/>
        </authorList>
    </citation>
    <scope>NUCLEOTIDE SEQUENCE [LARGE SCALE GENOMIC DNA]</scope>
    <source>
        <strain evidence="1 2">TNO037</strain>
    </source>
</reference>